<reference evidence="2 3" key="1">
    <citation type="submission" date="2015-02" db="EMBL/GenBank/DDBJ databases">
        <title>Draft genome of a novel marine cyanobacterium (Chroococcales) isolated from South Atlantic Ocean.</title>
        <authorList>
            <person name="Rigonato J."/>
            <person name="Alvarenga D.O."/>
            <person name="Branco L.H."/>
            <person name="Varani A.M."/>
            <person name="Brandini F.P."/>
            <person name="Fiore M.F."/>
        </authorList>
    </citation>
    <scope>NUCLEOTIDE SEQUENCE [LARGE SCALE GENOMIC DNA]</scope>
    <source>
        <strain evidence="2 3">CENA595</strain>
    </source>
</reference>
<dbReference type="Proteomes" id="UP000032452">
    <property type="component" value="Unassembled WGS sequence"/>
</dbReference>
<feature type="domain" description="DUF4340" evidence="1">
    <location>
        <begin position="75"/>
        <end position="184"/>
    </location>
</feature>
<dbReference type="EMBL" id="JYON01000005">
    <property type="protein sequence ID" value="KJH72427.1"/>
    <property type="molecule type" value="Genomic_DNA"/>
</dbReference>
<keyword evidence="3" id="KW-1185">Reference proteome</keyword>
<evidence type="ECO:0000313" key="3">
    <source>
        <dbReference type="Proteomes" id="UP000032452"/>
    </source>
</evidence>
<organism evidence="2 3">
    <name type="scientific">Aliterella atlantica CENA595</name>
    <dbReference type="NCBI Taxonomy" id="1618023"/>
    <lineage>
        <taxon>Bacteria</taxon>
        <taxon>Bacillati</taxon>
        <taxon>Cyanobacteriota</taxon>
        <taxon>Cyanophyceae</taxon>
        <taxon>Chroococcidiopsidales</taxon>
        <taxon>Aliterellaceae</taxon>
        <taxon>Aliterella</taxon>
    </lineage>
</organism>
<protein>
    <recommendedName>
        <fullName evidence="1">DUF4340 domain-containing protein</fullName>
    </recommendedName>
</protein>
<evidence type="ECO:0000259" key="1">
    <source>
        <dbReference type="Pfam" id="PF14238"/>
    </source>
</evidence>
<dbReference type="STRING" id="1618023.UH38_06535"/>
<accession>A0A0D8ZVK9</accession>
<sequence length="200" mass="21981">MNLPKSTLILLLLALGLGGFVYFYEIRSATQKQEAAVQAKQIFSFTEEQVAALSVKTQNQTLKFERVDKSGQSSWQMKVPNDTPASGGTIAYLLDLLAKGKSDRTLSVSSPQLAEYGLNQPQANIEVKLKNNETHRLVLGNPNFDRSFLYAQVDPPAQNTGNVDVLLVSPDFGNAVNRQLSEWKSQNDNKPSTKSPNPSP</sequence>
<gene>
    <name evidence="2" type="ORF">UH38_06535</name>
</gene>
<dbReference type="PATRIC" id="fig|1618023.3.peg.2790"/>
<comment type="caution">
    <text evidence="2">The sequence shown here is derived from an EMBL/GenBank/DDBJ whole genome shotgun (WGS) entry which is preliminary data.</text>
</comment>
<proteinExistence type="predicted"/>
<dbReference type="RefSeq" id="WP_045053846.1">
    <property type="nucleotide sequence ID" value="NZ_CAWMDP010000032.1"/>
</dbReference>
<name>A0A0D8ZVK9_9CYAN</name>
<dbReference type="OrthoDB" id="453197at2"/>
<dbReference type="AlphaFoldDB" id="A0A0D8ZVK9"/>
<dbReference type="InterPro" id="IPR025641">
    <property type="entry name" value="DUF4340"/>
</dbReference>
<evidence type="ECO:0000313" key="2">
    <source>
        <dbReference type="EMBL" id="KJH72427.1"/>
    </source>
</evidence>
<dbReference type="Pfam" id="PF14238">
    <property type="entry name" value="DUF4340"/>
    <property type="match status" value="1"/>
</dbReference>